<evidence type="ECO:0000256" key="3">
    <source>
        <dbReference type="PIRSR" id="PIRSR633195-1"/>
    </source>
</evidence>
<dbReference type="GO" id="GO:0006601">
    <property type="term" value="P:creatine biosynthetic process"/>
    <property type="evidence" value="ECO:0007669"/>
    <property type="project" value="TreeGrafter"/>
</dbReference>
<organism evidence="4">
    <name type="scientific">Candidatus Kentrum sp. FW</name>
    <dbReference type="NCBI Taxonomy" id="2126338"/>
    <lineage>
        <taxon>Bacteria</taxon>
        <taxon>Pseudomonadati</taxon>
        <taxon>Pseudomonadota</taxon>
        <taxon>Gammaproteobacteria</taxon>
        <taxon>Candidatus Kentrum</taxon>
    </lineage>
</organism>
<evidence type="ECO:0000256" key="1">
    <source>
        <dbReference type="ARBA" id="ARBA00006943"/>
    </source>
</evidence>
<dbReference type="SUPFAM" id="SSF55909">
    <property type="entry name" value="Pentein"/>
    <property type="match status" value="1"/>
</dbReference>
<dbReference type="AlphaFoldDB" id="A0A450SUN5"/>
<dbReference type="InterPro" id="IPR033195">
    <property type="entry name" value="AmidinoTrfase"/>
</dbReference>
<comment type="similarity">
    <text evidence="1">Belongs to the amidinotransferase family.</text>
</comment>
<reference evidence="4" key="1">
    <citation type="submission" date="2019-02" db="EMBL/GenBank/DDBJ databases">
        <authorList>
            <person name="Gruber-Vodicka R. H."/>
            <person name="Seah K. B. B."/>
        </authorList>
    </citation>
    <scope>NUCLEOTIDE SEQUENCE</scope>
    <source>
        <strain evidence="4">BECK_BZ106</strain>
    </source>
</reference>
<dbReference type="PANTHER" id="PTHR10488:SF1">
    <property type="entry name" value="GLYCINE AMIDINOTRANSFERASE, MITOCHONDRIAL"/>
    <property type="match status" value="1"/>
</dbReference>
<sequence>MEKTTICSVNSHNEWDPLEEVIIGNLDGAMFPAWNVINEATVPPGEWTAIEKKAGGAGVPYSPELVEAARGELAEFIHILEAEGVNVRRIRPADYGAAFETPGWRVSSGFCAANPRDPFMVIGNEILETPMADRGRYFEAWAYRELFKEYFKAGAKWTAAPKPQLLDDLYDWDYTVPKPGEPMRFMVTEFEPVFDAADFVRCGRDIFCQRSNVTNRLGVLWLQRHLGEGYRVHEIQSLCPEAIHIDTTFMPLAPGKVLVNPEYLAVDNLPSPLEKWDILVAPEPVPHRCPLGIVSPWASINVLMLDEERIIVEKRQEPLIGALKSWGFTPIPCSFEAYYPFLGSFHCATLDIRRRGELKSYF</sequence>
<feature type="active site" description="Amidino-cysteine intermediate" evidence="3">
    <location>
        <position position="347"/>
    </location>
</feature>
<dbReference type="PANTHER" id="PTHR10488">
    <property type="entry name" value="GLYCINE AMIDINOTRANSFERASE, MITOCHONDRIAL"/>
    <property type="match status" value="1"/>
</dbReference>
<keyword evidence="2 4" id="KW-0808">Transferase</keyword>
<proteinExistence type="inferred from homology"/>
<evidence type="ECO:0000256" key="2">
    <source>
        <dbReference type="ARBA" id="ARBA00022679"/>
    </source>
</evidence>
<protein>
    <submittedName>
        <fullName evidence="4">Glycine amidinotransferase</fullName>
    </submittedName>
</protein>
<gene>
    <name evidence="4" type="ORF">BECKFW1821B_GA0114236_10364</name>
</gene>
<feature type="active site" evidence="3">
    <location>
        <position position="195"/>
    </location>
</feature>
<name>A0A450SUN5_9GAMM</name>
<feature type="active site" evidence="3">
    <location>
        <position position="244"/>
    </location>
</feature>
<dbReference type="Gene3D" id="3.75.10.10">
    <property type="entry name" value="L-arginine/glycine Amidinotransferase, Chain A"/>
    <property type="match status" value="1"/>
</dbReference>
<dbReference type="EMBL" id="CAADFD010000036">
    <property type="protein sequence ID" value="VFJ57689.1"/>
    <property type="molecule type" value="Genomic_DNA"/>
</dbReference>
<dbReference type="GO" id="GO:0015068">
    <property type="term" value="F:glycine amidinotransferase activity"/>
    <property type="evidence" value="ECO:0007669"/>
    <property type="project" value="TreeGrafter"/>
</dbReference>
<evidence type="ECO:0000313" key="4">
    <source>
        <dbReference type="EMBL" id="VFJ57689.1"/>
    </source>
</evidence>
<accession>A0A450SUN5</accession>